<evidence type="ECO:0000256" key="1">
    <source>
        <dbReference type="SAM" id="MobiDB-lite"/>
    </source>
</evidence>
<feature type="transmembrane region" description="Helical" evidence="2">
    <location>
        <begin position="41"/>
        <end position="74"/>
    </location>
</feature>
<keyword evidence="2" id="KW-1133">Transmembrane helix</keyword>
<proteinExistence type="predicted"/>
<keyword evidence="2" id="KW-0472">Membrane</keyword>
<evidence type="ECO:0000313" key="3">
    <source>
        <dbReference type="EMBL" id="ADW02060.1"/>
    </source>
</evidence>
<organism evidence="3 4">
    <name type="scientific">Streptomyces pratensis (strain ATCC 33331 / IAF-45CD)</name>
    <dbReference type="NCBI Taxonomy" id="591167"/>
    <lineage>
        <taxon>Bacteria</taxon>
        <taxon>Bacillati</taxon>
        <taxon>Actinomycetota</taxon>
        <taxon>Actinomycetes</taxon>
        <taxon>Kitasatosporales</taxon>
        <taxon>Streptomycetaceae</taxon>
        <taxon>Streptomyces</taxon>
    </lineage>
</organism>
<name>A0A8D3WGB7_STRFA</name>
<feature type="compositionally biased region" description="Basic and acidic residues" evidence="1">
    <location>
        <begin position="1"/>
        <end position="30"/>
    </location>
</feature>
<reference evidence="3 4" key="1">
    <citation type="submission" date="2011-01" db="EMBL/GenBank/DDBJ databases">
        <title>Complete sequence of chromosome of Streptomyces flavogriseus ATCC 33331.</title>
        <authorList>
            <consortium name="US DOE Joint Genome Institute"/>
            <person name="Lucas S."/>
            <person name="Copeland A."/>
            <person name="Lapidus A."/>
            <person name="Cheng J.-F."/>
            <person name="Goodwin L."/>
            <person name="Pitluck S."/>
            <person name="Davenport K."/>
            <person name="Detter J.C."/>
            <person name="Han C."/>
            <person name="Tapia R."/>
            <person name="Land M."/>
            <person name="Hauser L."/>
            <person name="Kyrpides N."/>
            <person name="Ivanova N."/>
            <person name="Ovchinnikova G."/>
            <person name="Pagani I."/>
            <person name="Brumm P."/>
            <person name="Mead D."/>
            <person name="Woyke T."/>
        </authorList>
    </citation>
    <scope>NUCLEOTIDE SEQUENCE [LARGE SCALE GENOMIC DNA]</scope>
    <source>
        <strain evidence="4">ATCC 33331 / IAF-45CD</strain>
    </source>
</reference>
<dbReference type="EMBL" id="CP002475">
    <property type="protein sequence ID" value="ADW02060.1"/>
    <property type="molecule type" value="Genomic_DNA"/>
</dbReference>
<sequence length="92" mass="10141">MAHYDERLHGFEDRLRRDEPEHAGAPERHASRSFRPGPTTWLWLAVGVVGLLTGIFIGHGLLIAAGLVVAGMAGQLLDPQRSRRRGGVPRPR</sequence>
<keyword evidence="2" id="KW-0812">Transmembrane</keyword>
<gene>
    <name evidence="3" type="ordered locus">Sfla_0598</name>
</gene>
<feature type="region of interest" description="Disordered" evidence="1">
    <location>
        <begin position="1"/>
        <end position="37"/>
    </location>
</feature>
<protein>
    <recommendedName>
        <fullName evidence="5">DUF3040 domain-containing protein</fullName>
    </recommendedName>
</protein>
<evidence type="ECO:0008006" key="5">
    <source>
        <dbReference type="Google" id="ProtNLM"/>
    </source>
</evidence>
<dbReference type="AlphaFoldDB" id="A0A8D3WGB7"/>
<dbReference type="Proteomes" id="UP000002066">
    <property type="component" value="Chromosome"/>
</dbReference>
<accession>A0A8D3WGB7</accession>
<dbReference type="KEGG" id="sfa:Sfla_0598"/>
<dbReference type="OrthoDB" id="4331268at2"/>
<evidence type="ECO:0000313" key="4">
    <source>
        <dbReference type="Proteomes" id="UP000002066"/>
    </source>
</evidence>
<evidence type="ECO:0000256" key="2">
    <source>
        <dbReference type="SAM" id="Phobius"/>
    </source>
</evidence>